<dbReference type="InterPro" id="IPR006852">
    <property type="entry name" value="TOD1_MUCI70"/>
</dbReference>
<feature type="transmembrane region" description="Helical" evidence="2">
    <location>
        <begin position="39"/>
        <end position="60"/>
    </location>
</feature>
<keyword evidence="2" id="KW-0472">Membrane</keyword>
<feature type="domain" description="TOD1/MUCI70 glycosyltransferase-like" evidence="3">
    <location>
        <begin position="464"/>
        <end position="770"/>
    </location>
</feature>
<reference evidence="4 5" key="1">
    <citation type="journal article" date="2021" name="Nat. Plants">
        <title>The Taxus genome provides insights into paclitaxel biosynthesis.</title>
        <authorList>
            <person name="Xiong X."/>
            <person name="Gou J."/>
            <person name="Liao Q."/>
            <person name="Li Y."/>
            <person name="Zhou Q."/>
            <person name="Bi G."/>
            <person name="Li C."/>
            <person name="Du R."/>
            <person name="Wang X."/>
            <person name="Sun T."/>
            <person name="Guo L."/>
            <person name="Liang H."/>
            <person name="Lu P."/>
            <person name="Wu Y."/>
            <person name="Zhang Z."/>
            <person name="Ro D.K."/>
            <person name="Shang Y."/>
            <person name="Huang S."/>
            <person name="Yan J."/>
        </authorList>
    </citation>
    <scope>NUCLEOTIDE SEQUENCE [LARGE SCALE GENOMIC DNA]</scope>
    <source>
        <strain evidence="4">Ta-2019</strain>
    </source>
</reference>
<feature type="non-terminal residue" evidence="4">
    <location>
        <position position="770"/>
    </location>
</feature>
<organism evidence="4 5">
    <name type="scientific">Taxus chinensis</name>
    <name type="common">Chinese yew</name>
    <name type="synonym">Taxus wallichiana var. chinensis</name>
    <dbReference type="NCBI Taxonomy" id="29808"/>
    <lineage>
        <taxon>Eukaryota</taxon>
        <taxon>Viridiplantae</taxon>
        <taxon>Streptophyta</taxon>
        <taxon>Embryophyta</taxon>
        <taxon>Tracheophyta</taxon>
        <taxon>Spermatophyta</taxon>
        <taxon>Pinopsida</taxon>
        <taxon>Pinidae</taxon>
        <taxon>Conifers II</taxon>
        <taxon>Cupressales</taxon>
        <taxon>Taxaceae</taxon>
        <taxon>Taxus</taxon>
    </lineage>
</organism>
<feature type="compositionally biased region" description="Basic and acidic residues" evidence="1">
    <location>
        <begin position="263"/>
        <end position="279"/>
    </location>
</feature>
<feature type="region of interest" description="Disordered" evidence="1">
    <location>
        <begin position="402"/>
        <end position="438"/>
    </location>
</feature>
<feature type="compositionally biased region" description="Basic and acidic residues" evidence="1">
    <location>
        <begin position="216"/>
        <end position="231"/>
    </location>
</feature>
<feature type="compositionally biased region" description="Polar residues" evidence="1">
    <location>
        <begin position="177"/>
        <end position="186"/>
    </location>
</feature>
<accession>A0AA38FPD1</accession>
<evidence type="ECO:0000256" key="1">
    <source>
        <dbReference type="SAM" id="MobiDB-lite"/>
    </source>
</evidence>
<protein>
    <recommendedName>
        <fullName evidence="3">TOD1/MUCI70 glycosyltransferase-like domain-containing protein</fullName>
    </recommendedName>
</protein>
<feature type="region of interest" description="Disordered" evidence="1">
    <location>
        <begin position="349"/>
        <end position="374"/>
    </location>
</feature>
<feature type="compositionally biased region" description="Polar residues" evidence="1">
    <location>
        <begin position="205"/>
        <end position="214"/>
    </location>
</feature>
<keyword evidence="2" id="KW-0812">Transmembrane</keyword>
<dbReference type="EMBL" id="JAHRHJ020000007">
    <property type="protein sequence ID" value="KAH9307620.1"/>
    <property type="molecule type" value="Genomic_DNA"/>
</dbReference>
<feature type="region of interest" description="Disordered" evidence="1">
    <location>
        <begin position="147"/>
        <end position="238"/>
    </location>
</feature>
<dbReference type="InterPro" id="IPR048354">
    <property type="entry name" value="TOD1_MUCI70_glycTrfase_dom"/>
</dbReference>
<dbReference type="PANTHER" id="PTHR12956">
    <property type="entry name" value="ALKALINE CERAMIDASE-RELATED"/>
    <property type="match status" value="1"/>
</dbReference>
<dbReference type="Proteomes" id="UP000824469">
    <property type="component" value="Unassembled WGS sequence"/>
</dbReference>
<dbReference type="PANTHER" id="PTHR12956:SF24">
    <property type="entry name" value="TRANSMEMBRANE PROTEIN (DUF616)"/>
    <property type="match status" value="1"/>
</dbReference>
<feature type="compositionally biased region" description="Acidic residues" evidence="1">
    <location>
        <begin position="309"/>
        <end position="321"/>
    </location>
</feature>
<dbReference type="AlphaFoldDB" id="A0AA38FPD1"/>
<proteinExistence type="predicted"/>
<keyword evidence="2" id="KW-1133">Transmembrane helix</keyword>
<feature type="compositionally biased region" description="Basic and acidic residues" evidence="1">
    <location>
        <begin position="151"/>
        <end position="165"/>
    </location>
</feature>
<evidence type="ECO:0000313" key="4">
    <source>
        <dbReference type="EMBL" id="KAH9307620.1"/>
    </source>
</evidence>
<sequence>VEKERFSAFRAGNNNNNNTLRQKANHRSRKLSRCGLPRISQCSIGVFVLIIFTLVFITLLGSNYPSGDRGEQHISENAELDKGRSSHFSFWNLRGQDRSLTSTIENKVGSGSDEVLEQKAATKGKGDTVDNESNQNLKILRFGLGSAGSGRDSRYWDRDDRRRDEEYDEEGSVISYRDSNALQKTIGQDKERKSTGNEKKDKIGNENTDTQQFIDQDGHAKYTRKSDKRDFGNVGLYNENGRDELKLYEEKYEAGLKHELGLDREHKKENADGLNKELSKAGTVSGGKDGNDLSADNKHMENSSTQEQVDLDDEYDDGIDDDDIRTEETEIISNEQDIHRIGEKLSENARHYDQKDSFQDDKNPNGKSTGLNDGQKRVLDSHFEKESSLFLRGFHQDKVKGTLVSNPQLEDSSRKARSDKKKTSLKRRTKIHKHPSVSCEPKFLNSTSRLVGPEENSNFAKFSLQYVESEDKPAGVEIWEPRFAGHQSLDEREASFHARNQKIHCGFVNGPKGSPSTGFDLSQEDAHFLNTCHIAVSSCIFGNSDNLRTPPGKKVTQSSKKNVCFVMFVDERTLNTMSAEGRHPDDKGYIGLWKIVLVKNLPYTDMRRSGKVPKLLTHRLFPSARYSIWLDSKLRLQSDPLLILEYFLWRRGSEYAISNHYDRHCVWEEVIQNKKLNKFNHSIIDEQFAFYQSDGLPRFNATDPNKLLPSHVPEGSFIVRAHTPMSNLFSCLWFNEVDRFTPRDQLSFAYTYLKLWRMNPDKRFRLNMFK</sequence>
<dbReference type="OMA" id="DQQLKCA"/>
<evidence type="ECO:0000259" key="3">
    <source>
        <dbReference type="Pfam" id="PF04765"/>
    </source>
</evidence>
<name>A0AA38FPD1_TAXCH</name>
<dbReference type="Pfam" id="PF04765">
    <property type="entry name" value="TOD1_MUCI70"/>
    <property type="match status" value="1"/>
</dbReference>
<feature type="compositionally biased region" description="Basic and acidic residues" evidence="1">
    <location>
        <begin position="349"/>
        <end position="364"/>
    </location>
</feature>
<feature type="region of interest" description="Disordered" evidence="1">
    <location>
        <begin position="263"/>
        <end position="321"/>
    </location>
</feature>
<comment type="caution">
    <text evidence="4">The sequence shown here is derived from an EMBL/GenBank/DDBJ whole genome shotgun (WGS) entry which is preliminary data.</text>
</comment>
<feature type="compositionally biased region" description="Basic and acidic residues" evidence="1">
    <location>
        <begin position="187"/>
        <end position="204"/>
    </location>
</feature>
<keyword evidence="5" id="KW-1185">Reference proteome</keyword>
<feature type="compositionally biased region" description="Basic and acidic residues" evidence="1">
    <location>
        <begin position="289"/>
        <end position="301"/>
    </location>
</feature>
<feature type="non-terminal residue" evidence="4">
    <location>
        <position position="1"/>
    </location>
</feature>
<feature type="compositionally biased region" description="Basic residues" evidence="1">
    <location>
        <begin position="417"/>
        <end position="435"/>
    </location>
</feature>
<evidence type="ECO:0000256" key="2">
    <source>
        <dbReference type="SAM" id="Phobius"/>
    </source>
</evidence>
<evidence type="ECO:0000313" key="5">
    <source>
        <dbReference type="Proteomes" id="UP000824469"/>
    </source>
</evidence>
<gene>
    <name evidence="4" type="ORF">KI387_035531</name>
</gene>